<keyword evidence="3" id="KW-0067">ATP-binding</keyword>
<protein>
    <recommendedName>
        <fullName evidence="4">Helicase C-terminal domain-containing protein</fullName>
    </recommendedName>
</protein>
<dbReference type="SUPFAM" id="SSF52540">
    <property type="entry name" value="P-loop containing nucleoside triphosphate hydrolases"/>
    <property type="match status" value="2"/>
</dbReference>
<dbReference type="PANTHER" id="PTHR45626">
    <property type="entry name" value="TRANSCRIPTION TERMINATION FACTOR 2-RELATED"/>
    <property type="match status" value="1"/>
</dbReference>
<proteinExistence type="predicted"/>
<dbReference type="InterPro" id="IPR001650">
    <property type="entry name" value="Helicase_C-like"/>
</dbReference>
<dbReference type="InterPro" id="IPR027417">
    <property type="entry name" value="P-loop_NTPase"/>
</dbReference>
<dbReference type="AlphaFoldDB" id="A0A1D9Q0G0"/>
<dbReference type="GO" id="GO:0016787">
    <property type="term" value="F:hydrolase activity"/>
    <property type="evidence" value="ECO:0007669"/>
    <property type="project" value="UniProtKB-KW"/>
</dbReference>
<name>A0A1D9Q0G0_SCLS1</name>
<keyword evidence="2" id="KW-0378">Hydrolase</keyword>
<evidence type="ECO:0000256" key="1">
    <source>
        <dbReference type="ARBA" id="ARBA00022741"/>
    </source>
</evidence>
<accession>A0A1D9Q0G0</accession>
<dbReference type="InterPro" id="IPR050628">
    <property type="entry name" value="SNF2_RAD54_helicase_TF"/>
</dbReference>
<dbReference type="InterPro" id="IPR000330">
    <property type="entry name" value="SNF2_N"/>
</dbReference>
<dbReference type="GO" id="GO:0005524">
    <property type="term" value="F:ATP binding"/>
    <property type="evidence" value="ECO:0007669"/>
    <property type="project" value="UniProtKB-KW"/>
</dbReference>
<evidence type="ECO:0000313" key="6">
    <source>
        <dbReference type="Proteomes" id="UP000177798"/>
    </source>
</evidence>
<dbReference type="Pfam" id="PF00271">
    <property type="entry name" value="Helicase_C"/>
    <property type="match status" value="1"/>
</dbReference>
<gene>
    <name evidence="5" type="ORF">sscle_03g031090</name>
</gene>
<evidence type="ECO:0000256" key="3">
    <source>
        <dbReference type="ARBA" id="ARBA00022840"/>
    </source>
</evidence>
<keyword evidence="1" id="KW-0547">Nucleotide-binding</keyword>
<dbReference type="VEuPathDB" id="FungiDB:sscle_03g031090"/>
<feature type="domain" description="Helicase C-terminal" evidence="4">
    <location>
        <begin position="878"/>
        <end position="1037"/>
    </location>
</feature>
<dbReference type="Proteomes" id="UP000177798">
    <property type="component" value="Chromosome 3"/>
</dbReference>
<evidence type="ECO:0000256" key="2">
    <source>
        <dbReference type="ARBA" id="ARBA00022801"/>
    </source>
</evidence>
<dbReference type="CDD" id="cd18793">
    <property type="entry name" value="SF2_C_SNF"/>
    <property type="match status" value="1"/>
</dbReference>
<dbReference type="SMART" id="SM00487">
    <property type="entry name" value="DEXDc"/>
    <property type="match status" value="1"/>
</dbReference>
<dbReference type="EMBL" id="CP017816">
    <property type="protein sequence ID" value="APA08339.1"/>
    <property type="molecule type" value="Genomic_DNA"/>
</dbReference>
<dbReference type="InterPro" id="IPR014001">
    <property type="entry name" value="Helicase_ATP-bd"/>
</dbReference>
<evidence type="ECO:0000259" key="4">
    <source>
        <dbReference type="PROSITE" id="PS51194"/>
    </source>
</evidence>
<dbReference type="OrthoDB" id="2801544at2759"/>
<evidence type="ECO:0000313" key="5">
    <source>
        <dbReference type="EMBL" id="APA08339.1"/>
    </source>
</evidence>
<dbReference type="PANTHER" id="PTHR45626:SF51">
    <property type="entry name" value="SNF2-RELATED DOMAIN-CONTAINING PROTEIN"/>
    <property type="match status" value="1"/>
</dbReference>
<dbReference type="PROSITE" id="PS51194">
    <property type="entry name" value="HELICASE_CTER"/>
    <property type="match status" value="1"/>
</dbReference>
<dbReference type="Gene3D" id="3.40.50.300">
    <property type="entry name" value="P-loop containing nucleotide triphosphate hydrolases"/>
    <property type="match status" value="2"/>
</dbReference>
<organism evidence="5 6">
    <name type="scientific">Sclerotinia sclerotiorum (strain ATCC 18683 / 1980 / Ss-1)</name>
    <name type="common">White mold</name>
    <name type="synonym">Whetzelinia sclerotiorum</name>
    <dbReference type="NCBI Taxonomy" id="665079"/>
    <lineage>
        <taxon>Eukaryota</taxon>
        <taxon>Fungi</taxon>
        <taxon>Dikarya</taxon>
        <taxon>Ascomycota</taxon>
        <taxon>Pezizomycotina</taxon>
        <taxon>Leotiomycetes</taxon>
        <taxon>Helotiales</taxon>
        <taxon>Sclerotiniaceae</taxon>
        <taxon>Sclerotinia</taxon>
    </lineage>
</organism>
<dbReference type="InterPro" id="IPR049730">
    <property type="entry name" value="SNF2/RAD54-like_C"/>
</dbReference>
<reference evidence="6" key="1">
    <citation type="journal article" date="2017" name="Genome Biol. Evol.">
        <title>The complete genome sequence of the phytopathogenic fungus Sclerotinia sclerotiorum reveals insights into the genome architecture of broad host range pathogens.</title>
        <authorList>
            <person name="Derbyshire M."/>
            <person name="Denton-Giles M."/>
            <person name="Hegedus D."/>
            <person name="Seifbarghy S."/>
            <person name="Rollins J."/>
            <person name="van Kan J."/>
            <person name="Seidl M.F."/>
            <person name="Faino L."/>
            <person name="Mbengue M."/>
            <person name="Navaud O."/>
            <person name="Raffaele S."/>
            <person name="Hammond-Kosack K."/>
            <person name="Heard S."/>
            <person name="Oliver R."/>
        </authorList>
    </citation>
    <scope>NUCLEOTIDE SEQUENCE [LARGE SCALE GENOMIC DNA]</scope>
    <source>
        <strain evidence="6">ATCC 18683 / 1980 / Ss-1</strain>
    </source>
</reference>
<sequence>MASNILISNDTSSGSPEIKKSLGMSRLWKKHNILYLPNTLQGKLLHSAPLNAFNGIHNAGWIRMEFRARNHCSGQVRVYILPDDMGNTVLDRSTKRLRKGMEALLDNLDVSHATWQGTWSDDQPIQHINSTLNADQSTSNVSLFNMFNTLPSPKPDPQIIVDEYVQDAMHSILDGSVSGLHPDIQMHPYQCQTAAMMLQREYQPAYLLDPRLRELKDQAGNNFYCDLSANACLREPRFYEAPRGGVCAENMGLGKTLICLALILATKDLRSQIPVEKSVGSTPVRPTTGSLLNMSASTIGRLGIPWEKILGKMESEEGIEFSRMRDALKRGIGYYWYTPDPPRRETRNPRSTTRRKIWLTKATLVVVPANLVQQWIQEIEKHTIGLKCLIMDDMKVPLPAANVLTSYDIILFSKKRFEREAKEEVLPARQRTTSCQHSFETPEADNCPCTSQSDLGQPEETLYRSPLRDLHFKRLINDEGHTFGNATKNSKSDAIIMIDFLHLDARWIISGTPTHGLHGEYIKIPETNDITTHSVEIKDREITKYSPDESFPIQQKLFIEQETKDLEKLGNILTSYLKARPWANKVAEGDQAAWTDLVIRPRYNRQIHGDSQILKSTLESMIIRHTAKDINEQLFLPPLHKKVVYLEGCLQDKLSLNIFSMMIVINAITSEREGVDYLFHPKSRGALQALVSNLRQASFTWSGHTTLMIEKSLDTAKEFIKRNNIAPEDRTLLEEAIFVGECALINGIFTAITHVHEMAMYIQNNLLQEIRAAWALDHHDEIPTLMGATMVLGAKDVFNCASGPSYYGEDVWKREIISYGEQMRSEIESGGHVDPAQFRKSRTASKGLILSKPFGLASNKNGRGSTIISTASSKLSYLMDQIFLHHILEKIIVFYEAENVGYYIAQALKCMNVEHLLYSKRDSTSERSKCVVKFNSLPNFRVMLMDVNQAAFGLDMSAASRVYFVNPVFSPQIEEQAIKRAHRIGQLHPVHVETLVLKGSIEEVILTRRGVMSDQEHMKLKDILDDQTLYHWIRNVRFFPLPSGIVPGPQQLAPLTYPQLAFVKPPLDSDAGKSDLEKDLMRGCMTRRYRYQCQ</sequence>
<dbReference type="Pfam" id="PF00176">
    <property type="entry name" value="SNF2-rel_dom"/>
    <property type="match status" value="1"/>
</dbReference>